<name>X0U2P3_9ZZZZ</name>
<keyword evidence="1" id="KW-0812">Transmembrane</keyword>
<reference evidence="2" key="1">
    <citation type="journal article" date="2014" name="Front. Microbiol.">
        <title>High frequency of phylogenetically diverse reductive dehalogenase-homologous genes in deep subseafloor sedimentary metagenomes.</title>
        <authorList>
            <person name="Kawai M."/>
            <person name="Futagami T."/>
            <person name="Toyoda A."/>
            <person name="Takaki Y."/>
            <person name="Nishi S."/>
            <person name="Hori S."/>
            <person name="Arai W."/>
            <person name="Tsubouchi T."/>
            <person name="Morono Y."/>
            <person name="Uchiyama I."/>
            <person name="Ito T."/>
            <person name="Fujiyama A."/>
            <person name="Inagaki F."/>
            <person name="Takami H."/>
        </authorList>
    </citation>
    <scope>NUCLEOTIDE SEQUENCE</scope>
    <source>
        <strain evidence="2">Expedition CK06-06</strain>
    </source>
</reference>
<protein>
    <submittedName>
        <fullName evidence="2">Uncharacterized protein</fullName>
    </submittedName>
</protein>
<comment type="caution">
    <text evidence="2">The sequence shown here is derived from an EMBL/GenBank/DDBJ whole genome shotgun (WGS) entry which is preliminary data.</text>
</comment>
<gene>
    <name evidence="2" type="ORF">S01H1_41462</name>
</gene>
<keyword evidence="1" id="KW-0472">Membrane</keyword>
<sequence length="81" mass="8733">MSAISWFKEMLSSSNATSCMRFCVVVVVLTIMFNYTILNIIGFFCSGTSANLSIQEIIALLGMLGMKLGQKAVEKSNGGQS</sequence>
<dbReference type="AlphaFoldDB" id="X0U2P3"/>
<dbReference type="EMBL" id="BARS01026301">
    <property type="protein sequence ID" value="GAG00034.1"/>
    <property type="molecule type" value="Genomic_DNA"/>
</dbReference>
<organism evidence="2">
    <name type="scientific">marine sediment metagenome</name>
    <dbReference type="NCBI Taxonomy" id="412755"/>
    <lineage>
        <taxon>unclassified sequences</taxon>
        <taxon>metagenomes</taxon>
        <taxon>ecological metagenomes</taxon>
    </lineage>
</organism>
<accession>X0U2P3</accession>
<evidence type="ECO:0000256" key="1">
    <source>
        <dbReference type="SAM" id="Phobius"/>
    </source>
</evidence>
<keyword evidence="1" id="KW-1133">Transmembrane helix</keyword>
<proteinExistence type="predicted"/>
<feature type="transmembrane region" description="Helical" evidence="1">
    <location>
        <begin position="21"/>
        <end position="44"/>
    </location>
</feature>
<evidence type="ECO:0000313" key="2">
    <source>
        <dbReference type="EMBL" id="GAG00034.1"/>
    </source>
</evidence>